<gene>
    <name evidence="2" type="ORF">IDH41_26185</name>
</gene>
<name>A0A927H9X9_9BACL</name>
<accession>A0A927H9X9</accession>
<sequence>MLERIIVLLSAYGLVFLYDAFHWKGGSGKRDKTVYAVIIVISVYLGIEYVAGMDLFGLYEWVDLVYTDSARTIDQWLKGPGK</sequence>
<dbReference type="RefSeq" id="WP_190866450.1">
    <property type="nucleotide sequence ID" value="NZ_JACXIY010000041.1"/>
</dbReference>
<organism evidence="2 3">
    <name type="scientific">Paenibacillus arenilitoris</name>
    <dbReference type="NCBI Taxonomy" id="2772299"/>
    <lineage>
        <taxon>Bacteria</taxon>
        <taxon>Bacillati</taxon>
        <taxon>Bacillota</taxon>
        <taxon>Bacilli</taxon>
        <taxon>Bacillales</taxon>
        <taxon>Paenibacillaceae</taxon>
        <taxon>Paenibacillus</taxon>
    </lineage>
</organism>
<evidence type="ECO:0000313" key="3">
    <source>
        <dbReference type="Proteomes" id="UP000632125"/>
    </source>
</evidence>
<comment type="caution">
    <text evidence="2">The sequence shown here is derived from an EMBL/GenBank/DDBJ whole genome shotgun (WGS) entry which is preliminary data.</text>
</comment>
<proteinExistence type="predicted"/>
<keyword evidence="3" id="KW-1185">Reference proteome</keyword>
<feature type="transmembrane region" description="Helical" evidence="1">
    <location>
        <begin position="6"/>
        <end position="21"/>
    </location>
</feature>
<protein>
    <submittedName>
        <fullName evidence="2">Uncharacterized protein</fullName>
    </submittedName>
</protein>
<dbReference type="EMBL" id="JACXIY010000041">
    <property type="protein sequence ID" value="MBD2872074.1"/>
    <property type="molecule type" value="Genomic_DNA"/>
</dbReference>
<keyword evidence="1" id="KW-1133">Transmembrane helix</keyword>
<evidence type="ECO:0000313" key="2">
    <source>
        <dbReference type="EMBL" id="MBD2872074.1"/>
    </source>
</evidence>
<feature type="transmembrane region" description="Helical" evidence="1">
    <location>
        <begin position="33"/>
        <end position="51"/>
    </location>
</feature>
<evidence type="ECO:0000256" key="1">
    <source>
        <dbReference type="SAM" id="Phobius"/>
    </source>
</evidence>
<dbReference type="AlphaFoldDB" id="A0A927H9X9"/>
<dbReference type="Proteomes" id="UP000632125">
    <property type="component" value="Unassembled WGS sequence"/>
</dbReference>
<keyword evidence="1" id="KW-0472">Membrane</keyword>
<keyword evidence="1" id="KW-0812">Transmembrane</keyword>
<reference evidence="2" key="1">
    <citation type="submission" date="2020-09" db="EMBL/GenBank/DDBJ databases">
        <title>A novel bacterium of genus Paenibacillus, isolated from South China Sea.</title>
        <authorList>
            <person name="Huang H."/>
            <person name="Mo K."/>
            <person name="Hu Y."/>
        </authorList>
    </citation>
    <scope>NUCLEOTIDE SEQUENCE</scope>
    <source>
        <strain evidence="2">IB182493</strain>
    </source>
</reference>